<gene>
    <name evidence="1" type="ORF">HXX76_012271</name>
</gene>
<dbReference type="EMBL" id="JAEHOC010000039">
    <property type="protein sequence ID" value="KAG2427619.1"/>
    <property type="molecule type" value="Genomic_DNA"/>
</dbReference>
<sequence length="363" mass="38787">MNLQGHLSALRSWQPAVFKSRYWTPVLVGLGLLCLTGYLLGTCPSYTCVVTQAFDAGLGSSLYHLLHLITVLRLQKHITTVYYDFSLSPYQRYKQRTLPWLRWLTGCRAGADLTFDDPSQCSAEVYGSWKKLYDGYERELCADVRRVWRLSPMVQQLATQRATELNISLPALEGSSASGAADTAAAGEGAAGGGAALSSGAHRLVAVHARGGDKLAAGRWREVDDVYASAYNFSGGFAHLLATHPEAAGSTCVILGDDHALAAMLVGPAEALLRCARVVNGVPPSPAHDQDVFNALPESSRCGRAHAFMADLALLAASDYTVGSIKSNVDLLAFLLGRCLYGRVAGSYVDAALNTTLAAYLAV</sequence>
<reference evidence="1" key="1">
    <citation type="journal article" date="2020" name="bioRxiv">
        <title>Comparative genomics of Chlamydomonas.</title>
        <authorList>
            <person name="Craig R.J."/>
            <person name="Hasan A.R."/>
            <person name="Ness R.W."/>
            <person name="Keightley P.D."/>
        </authorList>
    </citation>
    <scope>NUCLEOTIDE SEQUENCE</scope>
    <source>
        <strain evidence="1">SAG 7.73</strain>
    </source>
</reference>
<organism evidence="1 2">
    <name type="scientific">Chlamydomonas incerta</name>
    <dbReference type="NCBI Taxonomy" id="51695"/>
    <lineage>
        <taxon>Eukaryota</taxon>
        <taxon>Viridiplantae</taxon>
        <taxon>Chlorophyta</taxon>
        <taxon>core chlorophytes</taxon>
        <taxon>Chlorophyceae</taxon>
        <taxon>CS clade</taxon>
        <taxon>Chlamydomonadales</taxon>
        <taxon>Chlamydomonadaceae</taxon>
        <taxon>Chlamydomonas</taxon>
    </lineage>
</organism>
<keyword evidence="2" id="KW-1185">Reference proteome</keyword>
<proteinExistence type="predicted"/>
<evidence type="ECO:0000313" key="1">
    <source>
        <dbReference type="EMBL" id="KAG2427619.1"/>
    </source>
</evidence>
<comment type="caution">
    <text evidence="1">The sequence shown here is derived from an EMBL/GenBank/DDBJ whole genome shotgun (WGS) entry which is preliminary data.</text>
</comment>
<dbReference type="Proteomes" id="UP000650467">
    <property type="component" value="Unassembled WGS sequence"/>
</dbReference>
<evidence type="ECO:0008006" key="3">
    <source>
        <dbReference type="Google" id="ProtNLM"/>
    </source>
</evidence>
<evidence type="ECO:0000313" key="2">
    <source>
        <dbReference type="Proteomes" id="UP000650467"/>
    </source>
</evidence>
<accession>A0A835VW27</accession>
<dbReference type="AlphaFoldDB" id="A0A835VW27"/>
<name>A0A835VW27_CHLIN</name>
<protein>
    <recommendedName>
        <fullName evidence="3">Fucosyltransferase</fullName>
    </recommendedName>
</protein>
<dbReference type="OrthoDB" id="10665954at2759"/>